<gene>
    <name evidence="1" type="ORF">EYC84_007701</name>
</gene>
<evidence type="ECO:0000313" key="1">
    <source>
        <dbReference type="EMBL" id="KAA8568700.1"/>
    </source>
</evidence>
<proteinExistence type="predicted"/>
<accession>A0A5M9JJ74</accession>
<dbReference type="Proteomes" id="UP000322873">
    <property type="component" value="Unassembled WGS sequence"/>
</dbReference>
<dbReference type="AlphaFoldDB" id="A0A5M9JJ74"/>
<dbReference type="EMBL" id="VICG01000009">
    <property type="protein sequence ID" value="KAA8568700.1"/>
    <property type="molecule type" value="Genomic_DNA"/>
</dbReference>
<name>A0A5M9JJ74_MONFR</name>
<comment type="caution">
    <text evidence="1">The sequence shown here is derived from an EMBL/GenBank/DDBJ whole genome shotgun (WGS) entry which is preliminary data.</text>
</comment>
<keyword evidence="2" id="KW-1185">Reference proteome</keyword>
<evidence type="ECO:0000313" key="2">
    <source>
        <dbReference type="Proteomes" id="UP000322873"/>
    </source>
</evidence>
<sequence>MHRRSSDELLAFTSPPTIVSEPFARSSPNINTTPTYKIRPPDSQCDNAKMTFIPVEKVDAGFLCSESQFRQANIEKCRSLMISSKQFARLYVKSLAEIASISCLLCMSICAADDLPAFSKFISIHDSSSRKIETKGYERRKKAGFLSFQDKRKMIPQT</sequence>
<organism evidence="1 2">
    <name type="scientific">Monilinia fructicola</name>
    <name type="common">Brown rot fungus</name>
    <name type="synonym">Ciboria fructicola</name>
    <dbReference type="NCBI Taxonomy" id="38448"/>
    <lineage>
        <taxon>Eukaryota</taxon>
        <taxon>Fungi</taxon>
        <taxon>Dikarya</taxon>
        <taxon>Ascomycota</taxon>
        <taxon>Pezizomycotina</taxon>
        <taxon>Leotiomycetes</taxon>
        <taxon>Helotiales</taxon>
        <taxon>Sclerotiniaceae</taxon>
        <taxon>Monilinia</taxon>
    </lineage>
</organism>
<protein>
    <submittedName>
        <fullName evidence="1">Uncharacterized protein</fullName>
    </submittedName>
</protein>
<reference evidence="1 2" key="1">
    <citation type="submission" date="2019-06" db="EMBL/GenBank/DDBJ databases">
        <title>Genome Sequence of the Brown Rot Fungal Pathogen Monilinia fructicola.</title>
        <authorList>
            <person name="De Miccolis Angelini R.M."/>
            <person name="Landi L."/>
            <person name="Abate D."/>
            <person name="Pollastro S."/>
            <person name="Romanazzi G."/>
            <person name="Faretra F."/>
        </authorList>
    </citation>
    <scope>NUCLEOTIDE SEQUENCE [LARGE SCALE GENOMIC DNA]</scope>
    <source>
        <strain evidence="1 2">Mfrc123</strain>
    </source>
</reference>